<evidence type="ECO:0000256" key="6">
    <source>
        <dbReference type="ARBA" id="ARBA00023049"/>
    </source>
</evidence>
<organism evidence="9 10">
    <name type="scientific">Chitinibacter fontanus</name>
    <dbReference type="NCBI Taxonomy" id="1737446"/>
    <lineage>
        <taxon>Bacteria</taxon>
        <taxon>Pseudomonadati</taxon>
        <taxon>Pseudomonadota</taxon>
        <taxon>Betaproteobacteria</taxon>
        <taxon>Neisseriales</taxon>
        <taxon>Chitinibacteraceae</taxon>
        <taxon>Chitinibacter</taxon>
    </lineage>
</organism>
<evidence type="ECO:0000313" key="10">
    <source>
        <dbReference type="Proteomes" id="UP000510822"/>
    </source>
</evidence>
<feature type="transmembrane region" description="Helical" evidence="7">
    <location>
        <begin position="21"/>
        <end position="44"/>
    </location>
</feature>
<reference evidence="9 10" key="1">
    <citation type="journal article" date="2016" name="Int. J. Syst. Evol. Microbiol.">
        <title>Chitinibacter fontanus sp. nov., isolated from a spring.</title>
        <authorList>
            <person name="Sheu S.Y."/>
            <person name="Li Y.S."/>
            <person name="Young C.C."/>
            <person name="Chen W.M."/>
        </authorList>
    </citation>
    <scope>NUCLEOTIDE SEQUENCE [LARGE SCALE GENOMIC DNA]</scope>
    <source>
        <strain evidence="9 10">STM-7</strain>
    </source>
</reference>
<dbReference type="RefSeq" id="WP_180308402.1">
    <property type="nucleotide sequence ID" value="NZ_CP058952.1"/>
</dbReference>
<dbReference type="KEGG" id="cfon:HZU75_06905"/>
<evidence type="ECO:0000256" key="4">
    <source>
        <dbReference type="ARBA" id="ARBA00022801"/>
    </source>
</evidence>
<protein>
    <submittedName>
        <fullName evidence="9">M23 family metallopeptidase</fullName>
    </submittedName>
</protein>
<feature type="domain" description="M23ase beta-sheet core" evidence="8">
    <location>
        <begin position="184"/>
        <end position="278"/>
    </location>
</feature>
<keyword evidence="6" id="KW-0482">Metalloprotease</keyword>
<keyword evidence="4" id="KW-0378">Hydrolase</keyword>
<dbReference type="Proteomes" id="UP000510822">
    <property type="component" value="Chromosome"/>
</dbReference>
<dbReference type="PANTHER" id="PTHR21666:SF288">
    <property type="entry name" value="CELL DIVISION PROTEIN YTFB"/>
    <property type="match status" value="1"/>
</dbReference>
<dbReference type="GO" id="GO:0046872">
    <property type="term" value="F:metal ion binding"/>
    <property type="evidence" value="ECO:0007669"/>
    <property type="project" value="UniProtKB-KW"/>
</dbReference>
<keyword evidence="2" id="KW-0645">Protease</keyword>
<dbReference type="SUPFAM" id="SSF51261">
    <property type="entry name" value="Duplicated hybrid motif"/>
    <property type="match status" value="1"/>
</dbReference>
<keyword evidence="7" id="KW-0472">Membrane</keyword>
<dbReference type="InterPro" id="IPR011055">
    <property type="entry name" value="Dup_hybrid_motif"/>
</dbReference>
<dbReference type="GO" id="GO:0006508">
    <property type="term" value="P:proteolysis"/>
    <property type="evidence" value="ECO:0007669"/>
    <property type="project" value="UniProtKB-KW"/>
</dbReference>
<keyword evidence="7" id="KW-1133">Transmembrane helix</keyword>
<sequence length="294" mass="31534">MNIIVVSNRLDKAISLGPRELTALALALTLLIGAAAFGLGMLFAPNRVEPLLRLMPGQHARQNEIDALAVQVGELQAKLTRLDSLANRVGDKTGIDIKPFLSKNAAPQGGLAHDGQPFAVSGLRQLLQDTDAKMAAMIDQLTLAEAILITPDASYLPRHSPLTIAPQSSSFGWRVDPFRGTQVFHEGIDYQGDTGTPIVAAATGKVVYAAYHPQYGNMVELDHGKDLTSRYAHASQLLVKVGDTVQVGQKVALLGSTGRSTGPHLHFEIRYRGVAQNPLRFLDGGQSNYAQATK</sequence>
<name>A0A7D5V989_9NEIS</name>
<evidence type="ECO:0000256" key="3">
    <source>
        <dbReference type="ARBA" id="ARBA00022723"/>
    </source>
</evidence>
<proteinExistence type="predicted"/>
<evidence type="ECO:0000256" key="1">
    <source>
        <dbReference type="ARBA" id="ARBA00001947"/>
    </source>
</evidence>
<dbReference type="InterPro" id="IPR050570">
    <property type="entry name" value="Cell_wall_metabolism_enzyme"/>
</dbReference>
<keyword evidence="7" id="KW-0812">Transmembrane</keyword>
<dbReference type="Pfam" id="PF01551">
    <property type="entry name" value="Peptidase_M23"/>
    <property type="match status" value="1"/>
</dbReference>
<keyword evidence="3" id="KW-0479">Metal-binding</keyword>
<dbReference type="CDD" id="cd12797">
    <property type="entry name" value="M23_peptidase"/>
    <property type="match status" value="1"/>
</dbReference>
<evidence type="ECO:0000256" key="7">
    <source>
        <dbReference type="SAM" id="Phobius"/>
    </source>
</evidence>
<keyword evidence="10" id="KW-1185">Reference proteome</keyword>
<gene>
    <name evidence="9" type="ORF">HZU75_06905</name>
</gene>
<dbReference type="PANTHER" id="PTHR21666">
    <property type="entry name" value="PEPTIDASE-RELATED"/>
    <property type="match status" value="1"/>
</dbReference>
<evidence type="ECO:0000259" key="8">
    <source>
        <dbReference type="Pfam" id="PF01551"/>
    </source>
</evidence>
<dbReference type="EMBL" id="CP058952">
    <property type="protein sequence ID" value="QLI81275.1"/>
    <property type="molecule type" value="Genomic_DNA"/>
</dbReference>
<evidence type="ECO:0000256" key="5">
    <source>
        <dbReference type="ARBA" id="ARBA00022833"/>
    </source>
</evidence>
<accession>A0A7D5V989</accession>
<dbReference type="Gene3D" id="2.70.70.10">
    <property type="entry name" value="Glucose Permease (Domain IIA)"/>
    <property type="match status" value="1"/>
</dbReference>
<dbReference type="AlphaFoldDB" id="A0A7D5V989"/>
<dbReference type="InterPro" id="IPR016047">
    <property type="entry name" value="M23ase_b-sheet_dom"/>
</dbReference>
<evidence type="ECO:0000256" key="2">
    <source>
        <dbReference type="ARBA" id="ARBA00022670"/>
    </source>
</evidence>
<keyword evidence="5" id="KW-0862">Zinc</keyword>
<evidence type="ECO:0000313" key="9">
    <source>
        <dbReference type="EMBL" id="QLI81275.1"/>
    </source>
</evidence>
<dbReference type="GO" id="GO:0004222">
    <property type="term" value="F:metalloendopeptidase activity"/>
    <property type="evidence" value="ECO:0007669"/>
    <property type="project" value="TreeGrafter"/>
</dbReference>
<comment type="cofactor">
    <cofactor evidence="1">
        <name>Zn(2+)</name>
        <dbReference type="ChEBI" id="CHEBI:29105"/>
    </cofactor>
</comment>